<name>A0A7E6CRB8_9CHIR</name>
<evidence type="ECO:0000256" key="8">
    <source>
        <dbReference type="ARBA" id="ARBA00023157"/>
    </source>
</evidence>
<reference evidence="13" key="1">
    <citation type="submission" date="2025-08" db="UniProtKB">
        <authorList>
            <consortium name="RefSeq"/>
        </authorList>
    </citation>
    <scope>IDENTIFICATION</scope>
    <source>
        <tissue evidence="13">Muscle</tissue>
    </source>
</reference>
<evidence type="ECO:0000256" key="4">
    <source>
        <dbReference type="ARBA" id="ARBA00022729"/>
    </source>
</evidence>
<dbReference type="GO" id="GO:0002764">
    <property type="term" value="P:immune response-regulating signaling pathway"/>
    <property type="evidence" value="ECO:0007669"/>
    <property type="project" value="TreeGrafter"/>
</dbReference>
<dbReference type="RefSeq" id="XP_035869417.1">
    <property type="nucleotide sequence ID" value="XM_036013524.1"/>
</dbReference>
<evidence type="ECO:0000256" key="10">
    <source>
        <dbReference type="ARBA" id="ARBA00023319"/>
    </source>
</evidence>
<keyword evidence="4" id="KW-0732">Signal</keyword>
<sequence length="93" mass="9926">MAEPHAGRYQCHYLSQGVWSVHSDPLELLVTGAANTISPSHNSSDNTSDSHPQDYTVGNLIHMGVAGLVLVVLGVLLSQARDSKRMAEAGTRT</sequence>
<accession>A0A7E6CRB8</accession>
<dbReference type="SUPFAM" id="SSF48726">
    <property type="entry name" value="Immunoglobulin"/>
    <property type="match status" value="1"/>
</dbReference>
<evidence type="ECO:0000256" key="2">
    <source>
        <dbReference type="ARBA" id="ARBA00022475"/>
    </source>
</evidence>
<dbReference type="OrthoDB" id="9808644at2759"/>
<evidence type="ECO:0000256" key="1">
    <source>
        <dbReference type="ARBA" id="ARBA00004162"/>
    </source>
</evidence>
<dbReference type="Gene3D" id="2.60.40.10">
    <property type="entry name" value="Immunoglobulins"/>
    <property type="match status" value="1"/>
</dbReference>
<dbReference type="PANTHER" id="PTHR11738">
    <property type="entry name" value="MHC CLASS I NK CELL RECEPTOR"/>
    <property type="match status" value="1"/>
</dbReference>
<feature type="transmembrane region" description="Helical" evidence="11">
    <location>
        <begin position="60"/>
        <end position="77"/>
    </location>
</feature>
<gene>
    <name evidence="13" type="primary">LOC118497820</name>
</gene>
<evidence type="ECO:0000313" key="12">
    <source>
        <dbReference type="Proteomes" id="UP000504628"/>
    </source>
</evidence>
<dbReference type="KEGG" id="pdic:118497820"/>
<comment type="subcellular location">
    <subcellularLocation>
        <location evidence="1">Cell membrane</location>
        <topology evidence="1">Single-pass membrane protein</topology>
    </subcellularLocation>
</comment>
<dbReference type="InterPro" id="IPR013783">
    <property type="entry name" value="Ig-like_fold"/>
</dbReference>
<evidence type="ECO:0000313" key="13">
    <source>
        <dbReference type="RefSeq" id="XP_035869417.1"/>
    </source>
</evidence>
<dbReference type="InterPro" id="IPR036179">
    <property type="entry name" value="Ig-like_dom_sf"/>
</dbReference>
<evidence type="ECO:0000256" key="7">
    <source>
        <dbReference type="ARBA" id="ARBA00023136"/>
    </source>
</evidence>
<dbReference type="GeneID" id="118497820"/>
<dbReference type="InParanoid" id="A0A7E6CRB8"/>
<keyword evidence="3 11" id="KW-0812">Transmembrane</keyword>
<keyword evidence="10" id="KW-0393">Immunoglobulin domain</keyword>
<evidence type="ECO:0000256" key="3">
    <source>
        <dbReference type="ARBA" id="ARBA00022692"/>
    </source>
</evidence>
<evidence type="ECO:0000256" key="11">
    <source>
        <dbReference type="SAM" id="Phobius"/>
    </source>
</evidence>
<evidence type="ECO:0000256" key="5">
    <source>
        <dbReference type="ARBA" id="ARBA00022737"/>
    </source>
</evidence>
<dbReference type="Proteomes" id="UP000504628">
    <property type="component" value="Chromosome 12"/>
</dbReference>
<evidence type="ECO:0000256" key="6">
    <source>
        <dbReference type="ARBA" id="ARBA00022989"/>
    </source>
</evidence>
<keyword evidence="2" id="KW-1003">Cell membrane</keyword>
<dbReference type="GO" id="GO:0005886">
    <property type="term" value="C:plasma membrane"/>
    <property type="evidence" value="ECO:0007669"/>
    <property type="project" value="UniProtKB-SubCell"/>
</dbReference>
<keyword evidence="7 11" id="KW-0472">Membrane</keyword>
<dbReference type="PANTHER" id="PTHR11738:SF179">
    <property type="entry name" value="LEUKOCYTE IMMUNOGLOBULIN-LIKE RECEPTOR SUBFAMILY A MEMBER 5"/>
    <property type="match status" value="1"/>
</dbReference>
<dbReference type="AlphaFoldDB" id="A0A7E6CRB8"/>
<keyword evidence="5" id="KW-0677">Repeat</keyword>
<proteinExistence type="predicted"/>
<keyword evidence="8" id="KW-1015">Disulfide bond</keyword>
<dbReference type="InterPro" id="IPR050412">
    <property type="entry name" value="Ig-like_Receptors_ImmuneReg"/>
</dbReference>
<keyword evidence="12" id="KW-1185">Reference proteome</keyword>
<protein>
    <submittedName>
        <fullName evidence="13">Leukocyte immunoglobulin-like receptor subfamily A member 5</fullName>
    </submittedName>
</protein>
<organism evidence="12 13">
    <name type="scientific">Phyllostomus discolor</name>
    <name type="common">pale spear-nosed bat</name>
    <dbReference type="NCBI Taxonomy" id="89673"/>
    <lineage>
        <taxon>Eukaryota</taxon>
        <taxon>Metazoa</taxon>
        <taxon>Chordata</taxon>
        <taxon>Craniata</taxon>
        <taxon>Vertebrata</taxon>
        <taxon>Euteleostomi</taxon>
        <taxon>Mammalia</taxon>
        <taxon>Eutheria</taxon>
        <taxon>Laurasiatheria</taxon>
        <taxon>Chiroptera</taxon>
        <taxon>Yangochiroptera</taxon>
        <taxon>Phyllostomidae</taxon>
        <taxon>Phyllostominae</taxon>
        <taxon>Phyllostomus</taxon>
    </lineage>
</organism>
<keyword evidence="9" id="KW-0325">Glycoprotein</keyword>
<keyword evidence="6 11" id="KW-1133">Transmembrane helix</keyword>
<evidence type="ECO:0000256" key="9">
    <source>
        <dbReference type="ARBA" id="ARBA00023180"/>
    </source>
</evidence>